<organism evidence="4 5">
    <name type="scientific">Actinomadura rubrisoli</name>
    <dbReference type="NCBI Taxonomy" id="2530368"/>
    <lineage>
        <taxon>Bacteria</taxon>
        <taxon>Bacillati</taxon>
        <taxon>Actinomycetota</taxon>
        <taxon>Actinomycetes</taxon>
        <taxon>Streptosporangiales</taxon>
        <taxon>Thermomonosporaceae</taxon>
        <taxon>Actinomadura</taxon>
    </lineage>
</organism>
<evidence type="ECO:0000313" key="5">
    <source>
        <dbReference type="Proteomes" id="UP000294513"/>
    </source>
</evidence>
<keyword evidence="1" id="KW-0805">Transcription regulation</keyword>
<gene>
    <name evidence="4" type="ORF">E1298_40835</name>
</gene>
<dbReference type="AlphaFoldDB" id="A0A4R5A3B0"/>
<dbReference type="Pfam" id="PF13490">
    <property type="entry name" value="zf-HC2"/>
    <property type="match status" value="1"/>
</dbReference>
<evidence type="ECO:0000313" key="4">
    <source>
        <dbReference type="EMBL" id="TDD65985.1"/>
    </source>
</evidence>
<evidence type="ECO:0000256" key="2">
    <source>
        <dbReference type="ARBA" id="ARBA00023163"/>
    </source>
</evidence>
<accession>A0A4R5A3B0</accession>
<evidence type="ECO:0000259" key="3">
    <source>
        <dbReference type="Pfam" id="PF13490"/>
    </source>
</evidence>
<dbReference type="InterPro" id="IPR027383">
    <property type="entry name" value="Znf_put"/>
</dbReference>
<reference evidence="4 5" key="1">
    <citation type="submission" date="2019-03" db="EMBL/GenBank/DDBJ databases">
        <title>Draft genome sequences of novel Actinobacteria.</title>
        <authorList>
            <person name="Sahin N."/>
            <person name="Ay H."/>
            <person name="Saygin H."/>
        </authorList>
    </citation>
    <scope>NUCLEOTIDE SEQUENCE [LARGE SCALE GENOMIC DNA]</scope>
    <source>
        <strain evidence="4 5">H3C3</strain>
    </source>
</reference>
<protein>
    <recommendedName>
        <fullName evidence="3">Putative zinc-finger domain-containing protein</fullName>
    </recommendedName>
</protein>
<dbReference type="EMBL" id="SMKU01000397">
    <property type="protein sequence ID" value="TDD65985.1"/>
    <property type="molecule type" value="Genomic_DNA"/>
</dbReference>
<evidence type="ECO:0000256" key="1">
    <source>
        <dbReference type="ARBA" id="ARBA00023015"/>
    </source>
</evidence>
<comment type="caution">
    <text evidence="4">The sequence shown here is derived from an EMBL/GenBank/DDBJ whole genome shotgun (WGS) entry which is preliminary data.</text>
</comment>
<feature type="domain" description="Putative zinc-finger" evidence="3">
    <location>
        <begin position="14"/>
        <end position="40"/>
    </location>
</feature>
<dbReference type="InterPro" id="IPR041916">
    <property type="entry name" value="Anti_sigma_zinc_sf"/>
</dbReference>
<sequence length="95" mass="9798">MGATDCGHYRLGLGVYALGRLSRAEADDLGAHLRGCAPCRAELDELRGVADLLARTAPAWPPAWQGAGHRTRTGASRVGLSGACACGARGPGRSR</sequence>
<dbReference type="OrthoDB" id="5242431at2"/>
<dbReference type="Gene3D" id="1.10.10.1320">
    <property type="entry name" value="Anti-sigma factor, zinc-finger domain"/>
    <property type="match status" value="1"/>
</dbReference>
<proteinExistence type="predicted"/>
<keyword evidence="5" id="KW-1185">Reference proteome</keyword>
<keyword evidence="2" id="KW-0804">Transcription</keyword>
<name>A0A4R5A3B0_9ACTN</name>
<dbReference type="Proteomes" id="UP000294513">
    <property type="component" value="Unassembled WGS sequence"/>
</dbReference>
<dbReference type="RefSeq" id="WP_131902750.1">
    <property type="nucleotide sequence ID" value="NZ_SMKU01000397.1"/>
</dbReference>